<reference evidence="2 3" key="1">
    <citation type="submission" date="2015-01" db="EMBL/GenBank/DDBJ databases">
        <title>Evolution of Trichinella species and genotypes.</title>
        <authorList>
            <person name="Korhonen P.K."/>
            <person name="Edoardo P."/>
            <person name="Giuseppe L.R."/>
            <person name="Gasser R.B."/>
        </authorList>
    </citation>
    <scope>NUCLEOTIDE SEQUENCE [LARGE SCALE GENOMIC DNA]</scope>
    <source>
        <strain evidence="2">ISS141</strain>
    </source>
</reference>
<keyword evidence="1" id="KW-0732">Signal</keyword>
<evidence type="ECO:0000313" key="3">
    <source>
        <dbReference type="Proteomes" id="UP000054815"/>
    </source>
</evidence>
<evidence type="ECO:0000313" key="2">
    <source>
        <dbReference type="EMBL" id="KRX96280.1"/>
    </source>
</evidence>
<name>A0A0V0Y7M0_TRIPS</name>
<feature type="signal peptide" evidence="1">
    <location>
        <begin position="1"/>
        <end position="17"/>
    </location>
</feature>
<comment type="caution">
    <text evidence="2">The sequence shown here is derived from an EMBL/GenBank/DDBJ whole genome shotgun (WGS) entry which is preliminary data.</text>
</comment>
<dbReference type="EMBL" id="JYDU01000045">
    <property type="protein sequence ID" value="KRX96280.1"/>
    <property type="molecule type" value="Genomic_DNA"/>
</dbReference>
<dbReference type="Proteomes" id="UP000054815">
    <property type="component" value="Unassembled WGS sequence"/>
</dbReference>
<feature type="chain" id="PRO_5006873147" evidence="1">
    <location>
        <begin position="18"/>
        <end position="78"/>
    </location>
</feature>
<protein>
    <submittedName>
        <fullName evidence="2">Uncharacterized protein</fullName>
    </submittedName>
</protein>
<sequence>MLELVALSFFSCLFSDASHFDVTLSWSEVVAFLILNAYNFDQEPLVSVVNLASCYGLSTFGSHLQDYQLRTEYKAVQN</sequence>
<evidence type="ECO:0000256" key="1">
    <source>
        <dbReference type="SAM" id="SignalP"/>
    </source>
</evidence>
<organism evidence="2 3">
    <name type="scientific">Trichinella pseudospiralis</name>
    <name type="common">Parasitic roundworm</name>
    <dbReference type="NCBI Taxonomy" id="6337"/>
    <lineage>
        <taxon>Eukaryota</taxon>
        <taxon>Metazoa</taxon>
        <taxon>Ecdysozoa</taxon>
        <taxon>Nematoda</taxon>
        <taxon>Enoplea</taxon>
        <taxon>Dorylaimia</taxon>
        <taxon>Trichinellida</taxon>
        <taxon>Trichinellidae</taxon>
        <taxon>Trichinella</taxon>
    </lineage>
</organism>
<accession>A0A0V0Y7M0</accession>
<dbReference type="AlphaFoldDB" id="A0A0V0Y7M0"/>
<gene>
    <name evidence="2" type="ORF">T4E_2466</name>
</gene>
<proteinExistence type="predicted"/>